<dbReference type="SUPFAM" id="SSF53448">
    <property type="entry name" value="Nucleotide-diphospho-sugar transferases"/>
    <property type="match status" value="1"/>
</dbReference>
<dbReference type="PANTHER" id="PTHR43584">
    <property type="entry name" value="NUCLEOTIDYL TRANSFERASE"/>
    <property type="match status" value="1"/>
</dbReference>
<evidence type="ECO:0000259" key="3">
    <source>
        <dbReference type="Pfam" id="PF00483"/>
    </source>
</evidence>
<dbReference type="InterPro" id="IPR005835">
    <property type="entry name" value="NTP_transferase_dom"/>
</dbReference>
<dbReference type="PANTHER" id="PTHR43584:SF5">
    <property type="entry name" value="PROTEIN LICC"/>
    <property type="match status" value="1"/>
</dbReference>
<dbReference type="InterPro" id="IPR029044">
    <property type="entry name" value="Nucleotide-diphossugar_trans"/>
</dbReference>
<gene>
    <name evidence="4" type="ORF">METZ01_LOCUS416121</name>
</gene>
<name>A0A382WWK4_9ZZZZ</name>
<reference evidence="4" key="1">
    <citation type="submission" date="2018-05" db="EMBL/GenBank/DDBJ databases">
        <authorList>
            <person name="Lanie J.A."/>
            <person name="Ng W.-L."/>
            <person name="Kazmierczak K.M."/>
            <person name="Andrzejewski T.M."/>
            <person name="Davidsen T.M."/>
            <person name="Wayne K.J."/>
            <person name="Tettelin H."/>
            <person name="Glass J.I."/>
            <person name="Rusch D."/>
            <person name="Podicherti R."/>
            <person name="Tsui H.-C.T."/>
            <person name="Winkler M.E."/>
        </authorList>
    </citation>
    <scope>NUCLEOTIDE SEQUENCE</scope>
</reference>
<feature type="domain" description="Nucleotidyl transferase" evidence="3">
    <location>
        <begin position="2"/>
        <end position="121"/>
    </location>
</feature>
<proteinExistence type="predicted"/>
<dbReference type="InterPro" id="IPR050065">
    <property type="entry name" value="GlmU-like"/>
</dbReference>
<protein>
    <recommendedName>
        <fullName evidence="3">Nucleotidyl transferase domain-containing protein</fullName>
    </recommendedName>
</protein>
<evidence type="ECO:0000313" key="4">
    <source>
        <dbReference type="EMBL" id="SVD63267.1"/>
    </source>
</evidence>
<evidence type="ECO:0000256" key="2">
    <source>
        <dbReference type="ARBA" id="ARBA00022695"/>
    </source>
</evidence>
<dbReference type="GO" id="GO:0016779">
    <property type="term" value="F:nucleotidyltransferase activity"/>
    <property type="evidence" value="ECO:0007669"/>
    <property type="project" value="UniProtKB-KW"/>
</dbReference>
<dbReference type="Gene3D" id="3.90.550.10">
    <property type="entry name" value="Spore Coat Polysaccharide Biosynthesis Protein SpsA, Chain A"/>
    <property type="match status" value="1"/>
</dbReference>
<organism evidence="4">
    <name type="scientific">marine metagenome</name>
    <dbReference type="NCBI Taxonomy" id="408172"/>
    <lineage>
        <taxon>unclassified sequences</taxon>
        <taxon>metagenomes</taxon>
        <taxon>ecological metagenomes</taxon>
    </lineage>
</organism>
<dbReference type="AlphaFoldDB" id="A0A382WWK4"/>
<accession>A0A382WWK4</accession>
<sequence length="138" mass="14976">MKAIVLAAGYGKRLYPLTVTTPKALLEMGSGPMISYPINALLTAGITDITVVVGYKSDDLVVFLKKLYPAISFCLNDQYDGDNAISIYAVRSYVKDDPFILVMGDHMISPQIVETLLSNSNNQRSLCVDSAPTNPSQV</sequence>
<keyword evidence="1" id="KW-0808">Transferase</keyword>
<feature type="non-terminal residue" evidence="4">
    <location>
        <position position="138"/>
    </location>
</feature>
<dbReference type="Pfam" id="PF00483">
    <property type="entry name" value="NTP_transferase"/>
    <property type="match status" value="1"/>
</dbReference>
<evidence type="ECO:0000256" key="1">
    <source>
        <dbReference type="ARBA" id="ARBA00022679"/>
    </source>
</evidence>
<dbReference type="EMBL" id="UINC01163128">
    <property type="protein sequence ID" value="SVD63267.1"/>
    <property type="molecule type" value="Genomic_DNA"/>
</dbReference>
<keyword evidence="2" id="KW-0548">Nucleotidyltransferase</keyword>